<evidence type="ECO:0000313" key="4">
    <source>
        <dbReference type="EMBL" id="RMX00115.1"/>
    </source>
</evidence>
<reference evidence="5 6" key="1">
    <citation type="submission" date="2018-10" db="EMBL/GenBank/DDBJ databases">
        <title>Comamonadaceae CDC group NO-1 genome sequencing and assembly.</title>
        <authorList>
            <person name="Bernier A.-M."/>
            <person name="Bernard K."/>
        </authorList>
    </citation>
    <scope>NUCLEOTIDE SEQUENCE [LARGE SCALE GENOMIC DNA]</scope>
    <source>
        <strain evidence="3 5">NML161473</strain>
        <strain evidence="4 6">NML970147</strain>
    </source>
</reference>
<dbReference type="Pfam" id="PF00535">
    <property type="entry name" value="Glycos_transf_2"/>
    <property type="match status" value="1"/>
</dbReference>
<keyword evidence="1" id="KW-1133">Transmembrane helix</keyword>
<dbReference type="Gene3D" id="3.90.550.10">
    <property type="entry name" value="Spore Coat Polysaccharide Biosynthesis Protein SpsA, Chain A"/>
    <property type="match status" value="1"/>
</dbReference>
<dbReference type="InterPro" id="IPR001173">
    <property type="entry name" value="Glyco_trans_2-like"/>
</dbReference>
<dbReference type="EMBL" id="RDQM01000003">
    <property type="protein sequence ID" value="RMX00115.1"/>
    <property type="molecule type" value="Genomic_DNA"/>
</dbReference>
<dbReference type="PANTHER" id="PTHR48090:SF6">
    <property type="entry name" value="SLR5056 PROTEIN"/>
    <property type="match status" value="1"/>
</dbReference>
<feature type="transmembrane region" description="Helical" evidence="1">
    <location>
        <begin position="255"/>
        <end position="278"/>
    </location>
</feature>
<dbReference type="EMBL" id="RDQL01000015">
    <property type="protein sequence ID" value="RMW97547.1"/>
    <property type="molecule type" value="Genomic_DNA"/>
</dbReference>
<dbReference type="CDD" id="cd04179">
    <property type="entry name" value="DPM_DPG-synthase_like"/>
    <property type="match status" value="1"/>
</dbReference>
<dbReference type="InterPro" id="IPR050256">
    <property type="entry name" value="Glycosyltransferase_2"/>
</dbReference>
<dbReference type="GO" id="GO:0016740">
    <property type="term" value="F:transferase activity"/>
    <property type="evidence" value="ECO:0007669"/>
    <property type="project" value="UniProtKB-KW"/>
</dbReference>
<dbReference type="Proteomes" id="UP000267521">
    <property type="component" value="Unassembled WGS sequence"/>
</dbReference>
<accession>A0A3M6Q2W2</accession>
<dbReference type="RefSeq" id="WP_122237616.1">
    <property type="nucleotide sequence ID" value="NZ_RDQL01000015.1"/>
</dbReference>
<keyword evidence="1" id="KW-0812">Transmembrane</keyword>
<dbReference type="PANTHER" id="PTHR48090">
    <property type="entry name" value="UNDECAPRENYL-PHOSPHATE 4-DEOXY-4-FORMAMIDO-L-ARABINOSE TRANSFERASE-RELATED"/>
    <property type="match status" value="1"/>
</dbReference>
<gene>
    <name evidence="3" type="ORF">EBQ25_10090</name>
    <name evidence="4" type="ORF">EBQ26_03360</name>
</gene>
<evidence type="ECO:0000256" key="1">
    <source>
        <dbReference type="SAM" id="Phobius"/>
    </source>
</evidence>
<evidence type="ECO:0000313" key="5">
    <source>
        <dbReference type="Proteomes" id="UP000267035"/>
    </source>
</evidence>
<keyword evidence="4" id="KW-0808">Transferase</keyword>
<evidence type="ECO:0000313" key="3">
    <source>
        <dbReference type="EMBL" id="RMW97547.1"/>
    </source>
</evidence>
<proteinExistence type="predicted"/>
<accession>A0A3M6QB96</accession>
<sequence>MHSHVPSAERLAADAAIAVVIPSYKVTRHIMGVLAQMPACVRRVYVVDDACPEGSGQLVQQQCQDPRVQVIFHEQNQGVGGAVMTGYRRALEEGMEVVVKVDGDGQMPPALIPRFVKPILTGRADYTKGNRFYRPQTLHVMPKGRLLGNLCLSFFTKISSGYWPNMDPANGYTAISAQALAALPLEKIARRYFFETDMLFRLGTLRAVVYDVPMDAVYGDEVSTFNASRLLPSFLASSLNRTFKRYIYNYWVRDFNLGSIYSLFGVLLALFGSVYGAWKWMLSAATDVPATSGTVMLAGMSVMIGVQLLIAFIQFDVSNVPTRPISDALD</sequence>
<dbReference type="AlphaFoldDB" id="A0A3M6QB96"/>
<keyword evidence="1" id="KW-0472">Membrane</keyword>
<feature type="transmembrane region" description="Helical" evidence="1">
    <location>
        <begin position="290"/>
        <end position="313"/>
    </location>
</feature>
<comment type="caution">
    <text evidence="4">The sequence shown here is derived from an EMBL/GenBank/DDBJ whole genome shotgun (WGS) entry which is preliminary data.</text>
</comment>
<keyword evidence="5" id="KW-1185">Reference proteome</keyword>
<protein>
    <submittedName>
        <fullName evidence="4">Glycosyltransferase</fullName>
    </submittedName>
</protein>
<evidence type="ECO:0000259" key="2">
    <source>
        <dbReference type="Pfam" id="PF00535"/>
    </source>
</evidence>
<organism evidence="4 6">
    <name type="scientific">Allofranklinella schreckenbergeri</name>
    <dbReference type="NCBI Taxonomy" id="1076744"/>
    <lineage>
        <taxon>Bacteria</taxon>
        <taxon>Pseudomonadati</taxon>
        <taxon>Pseudomonadota</taxon>
        <taxon>Betaproteobacteria</taxon>
        <taxon>Burkholderiales</taxon>
        <taxon>Comamonadaceae</taxon>
        <taxon>Allofranklinella</taxon>
    </lineage>
</organism>
<feature type="domain" description="Glycosyltransferase 2-like" evidence="2">
    <location>
        <begin position="27"/>
        <end position="180"/>
    </location>
</feature>
<dbReference type="InterPro" id="IPR029044">
    <property type="entry name" value="Nucleotide-diphossugar_trans"/>
</dbReference>
<evidence type="ECO:0000313" key="6">
    <source>
        <dbReference type="Proteomes" id="UP000267521"/>
    </source>
</evidence>
<dbReference type="SUPFAM" id="SSF53448">
    <property type="entry name" value="Nucleotide-diphospho-sugar transferases"/>
    <property type="match status" value="1"/>
</dbReference>
<name>A0A3M6QB96_9BURK</name>
<dbReference type="Proteomes" id="UP000267035">
    <property type="component" value="Unassembled WGS sequence"/>
</dbReference>